<dbReference type="Proteomes" id="UP000037020">
    <property type="component" value="Unassembled WGS sequence"/>
</dbReference>
<keyword evidence="1" id="KW-1133">Transmembrane helix</keyword>
<keyword evidence="3" id="KW-1185">Reference proteome</keyword>
<proteinExistence type="predicted"/>
<protein>
    <submittedName>
        <fullName evidence="2">Membrane protein</fullName>
    </submittedName>
</protein>
<evidence type="ECO:0000256" key="1">
    <source>
        <dbReference type="SAM" id="Phobius"/>
    </source>
</evidence>
<evidence type="ECO:0000313" key="3">
    <source>
        <dbReference type="Proteomes" id="UP000037020"/>
    </source>
</evidence>
<gene>
    <name evidence="2" type="ORF">ADK38_39765</name>
</gene>
<name>A0ABR5IUS5_9ACTN</name>
<organism evidence="2 3">
    <name type="scientific">Streptomyces varsoviensis</name>
    <dbReference type="NCBI Taxonomy" id="67373"/>
    <lineage>
        <taxon>Bacteria</taxon>
        <taxon>Bacillati</taxon>
        <taxon>Actinomycetota</taxon>
        <taxon>Actinomycetes</taxon>
        <taxon>Kitasatosporales</taxon>
        <taxon>Streptomycetaceae</taxon>
        <taxon>Streptomyces</taxon>
    </lineage>
</organism>
<keyword evidence="1" id="KW-0472">Membrane</keyword>
<dbReference type="EMBL" id="LGUT01003777">
    <property type="protein sequence ID" value="KOG76577.1"/>
    <property type="molecule type" value="Genomic_DNA"/>
</dbReference>
<reference evidence="2 3" key="1">
    <citation type="submission" date="2015-07" db="EMBL/GenBank/DDBJ databases">
        <authorList>
            <person name="Ju K.-S."/>
            <person name="Doroghazi J.R."/>
            <person name="Metcalf W.W."/>
        </authorList>
    </citation>
    <scope>NUCLEOTIDE SEQUENCE [LARGE SCALE GENOMIC DNA]</scope>
    <source>
        <strain evidence="2 3">NRRL B-3589</strain>
    </source>
</reference>
<accession>A0ABR5IUS5</accession>
<comment type="caution">
    <text evidence="2">The sequence shown here is derived from an EMBL/GenBank/DDBJ whole genome shotgun (WGS) entry which is preliminary data.</text>
</comment>
<evidence type="ECO:0000313" key="2">
    <source>
        <dbReference type="EMBL" id="KOG76577.1"/>
    </source>
</evidence>
<feature type="transmembrane region" description="Helical" evidence="1">
    <location>
        <begin position="20"/>
        <end position="43"/>
    </location>
</feature>
<feature type="non-terminal residue" evidence="2">
    <location>
        <position position="1"/>
    </location>
</feature>
<keyword evidence="1" id="KW-0812">Transmembrane</keyword>
<sequence>QYGQPPFPPPPPARNKNKLIAMVAIGAVVVIGGGVAAAVLLGGGDSGGGQAMKLVTPQTLDGGTYTLNADTERLKAQGKSVQGSMPKGATSVLGQYQRADSPQSLLSFSGAYGSIGDPAKVKDGMFKGFERGAMGANVTQKRQKFTPDGSGGPTIECEVVKLSGLYAPACVWAEKSDAAMVLAVDQKSLSEDSVDINAFAKTVASIYKDTRKPA</sequence>